<name>A0A0S4JJA1_BODSA</name>
<dbReference type="OrthoDB" id="529273at2759"/>
<dbReference type="InterPro" id="IPR007657">
    <property type="entry name" value="Glycosyltransferase_61"/>
</dbReference>
<dbReference type="Proteomes" id="UP000051952">
    <property type="component" value="Unassembled WGS sequence"/>
</dbReference>
<dbReference type="AlphaFoldDB" id="A0A0S4JJA1"/>
<evidence type="ECO:0008006" key="4">
    <source>
        <dbReference type="Google" id="ProtNLM"/>
    </source>
</evidence>
<dbReference type="EMBL" id="CYKH01001703">
    <property type="protein sequence ID" value="CUG89077.1"/>
    <property type="molecule type" value="Genomic_DNA"/>
</dbReference>
<evidence type="ECO:0000313" key="2">
    <source>
        <dbReference type="EMBL" id="CUG89077.1"/>
    </source>
</evidence>
<sequence length="448" mass="50318">MWVIWLFVVFTTLADGSQIIAPRGGCHHPNATVSPFTLVPGPAKSVAGVDVHVGCFHRKDDRLVVVRNSKSPSNTIEEYWFLASDLCAMGHTTKDPAHLASFLLDLFDRPQRPQHHPGLLRRKIALKIVYGNRCMVKGKDSIGGNKRSGVFLGVLRGWFHAMVRKDAPLVRFIETTLHGDLITHSEVRSDADPAAPPITLAAKEMYMEDLPSSHDEFECAKTPVRIVKRSERWRWFRTSWHAELFRQSLLHHYQVTKEVGYRHQLPPRVVILRRDEDRHFDEVRVHAMLERHLTGVAIVELHTFDNIRGSKGKPPPTHARQLAILNNASILIAAHGAGLSNIAAMKAGSFVIELFPHNFRYYMYEELALLMNVKYYGLESPKVWPPRCCGGRGGDGMPAIKDNIPSLVNGVGARACKKCDIHVSDWEWQSMMRTAVAHIHALGTSQGG</sequence>
<keyword evidence="1" id="KW-0732">Signal</keyword>
<feature type="chain" id="PRO_5006622381" description="Membrane-associated protein" evidence="1">
    <location>
        <begin position="17"/>
        <end position="448"/>
    </location>
</feature>
<accession>A0A0S4JJA1</accession>
<dbReference type="VEuPathDB" id="TriTrypDB:BSAL_19170"/>
<proteinExistence type="predicted"/>
<feature type="signal peptide" evidence="1">
    <location>
        <begin position="1"/>
        <end position="16"/>
    </location>
</feature>
<protein>
    <recommendedName>
        <fullName evidence="4">Membrane-associated protein</fullName>
    </recommendedName>
</protein>
<keyword evidence="3" id="KW-1185">Reference proteome</keyword>
<organism evidence="2 3">
    <name type="scientific">Bodo saltans</name>
    <name type="common">Flagellated protozoan</name>
    <dbReference type="NCBI Taxonomy" id="75058"/>
    <lineage>
        <taxon>Eukaryota</taxon>
        <taxon>Discoba</taxon>
        <taxon>Euglenozoa</taxon>
        <taxon>Kinetoplastea</taxon>
        <taxon>Metakinetoplastina</taxon>
        <taxon>Eubodonida</taxon>
        <taxon>Bodonidae</taxon>
        <taxon>Bodo</taxon>
    </lineage>
</organism>
<evidence type="ECO:0000313" key="3">
    <source>
        <dbReference type="Proteomes" id="UP000051952"/>
    </source>
</evidence>
<dbReference type="OMA" id="WERFRWF"/>
<dbReference type="PANTHER" id="PTHR20961">
    <property type="entry name" value="GLYCOSYLTRANSFERASE"/>
    <property type="match status" value="1"/>
</dbReference>
<dbReference type="GO" id="GO:0016757">
    <property type="term" value="F:glycosyltransferase activity"/>
    <property type="evidence" value="ECO:0007669"/>
    <property type="project" value="InterPro"/>
</dbReference>
<dbReference type="PANTHER" id="PTHR20961:SF124">
    <property type="entry name" value="GLYCOSYLTRANSFERASE"/>
    <property type="match status" value="1"/>
</dbReference>
<evidence type="ECO:0000256" key="1">
    <source>
        <dbReference type="SAM" id="SignalP"/>
    </source>
</evidence>
<reference evidence="3" key="1">
    <citation type="submission" date="2015-09" db="EMBL/GenBank/DDBJ databases">
        <authorList>
            <consortium name="Pathogen Informatics"/>
        </authorList>
    </citation>
    <scope>NUCLEOTIDE SEQUENCE [LARGE SCALE GENOMIC DNA]</scope>
    <source>
        <strain evidence="3">Lake Konstanz</strain>
    </source>
</reference>
<gene>
    <name evidence="2" type="ORF">BSAL_19170</name>
</gene>